<dbReference type="GO" id="GO:0003700">
    <property type="term" value="F:DNA-binding transcription factor activity"/>
    <property type="evidence" value="ECO:0007669"/>
    <property type="project" value="InterPro"/>
</dbReference>
<feature type="domain" description="HTH lysR-type" evidence="5">
    <location>
        <begin position="1"/>
        <end position="58"/>
    </location>
</feature>
<evidence type="ECO:0000313" key="6">
    <source>
        <dbReference type="EMBL" id="ACB68143.1"/>
    </source>
</evidence>
<dbReference type="EMBL" id="CP001027">
    <property type="protein sequence ID" value="ACB68143.1"/>
    <property type="molecule type" value="Genomic_DNA"/>
</dbReference>
<dbReference type="PANTHER" id="PTHR30346:SF28">
    <property type="entry name" value="HTH-TYPE TRANSCRIPTIONAL REGULATOR CYNR"/>
    <property type="match status" value="1"/>
</dbReference>
<dbReference type="SUPFAM" id="SSF46785">
    <property type="entry name" value="Winged helix' DNA-binding domain"/>
    <property type="match status" value="1"/>
</dbReference>
<keyword evidence="2" id="KW-0805">Transcription regulation</keyword>
<evidence type="ECO:0000256" key="1">
    <source>
        <dbReference type="ARBA" id="ARBA00009437"/>
    </source>
</evidence>
<keyword evidence="3" id="KW-0238">DNA-binding</keyword>
<dbReference type="FunFam" id="1.10.10.10:FF:000001">
    <property type="entry name" value="LysR family transcriptional regulator"/>
    <property type="match status" value="1"/>
</dbReference>
<dbReference type="PRINTS" id="PR00039">
    <property type="entry name" value="HTHLYSR"/>
</dbReference>
<proteinExistence type="inferred from homology"/>
<evidence type="ECO:0000259" key="5">
    <source>
        <dbReference type="PROSITE" id="PS50931"/>
    </source>
</evidence>
<evidence type="ECO:0000256" key="4">
    <source>
        <dbReference type="ARBA" id="ARBA00023163"/>
    </source>
</evidence>
<sequence>MLLCDVRYVLAVPEHRNFTYAAEALHVSQPTLSQRIRQLEDTLRTQRLDRSGRNVQFMDAGAAWMRYAKSVLRDLDAGGQYTRWRTEGSADWR</sequence>
<dbReference type="AlphaFoldDB" id="B1Z5U7"/>
<comment type="similarity">
    <text evidence="1">Belongs to the LysR transcriptional regulatory family.</text>
</comment>
<dbReference type="InterPro" id="IPR036390">
    <property type="entry name" value="WH_DNA-bd_sf"/>
</dbReference>
<dbReference type="Gene3D" id="1.10.10.10">
    <property type="entry name" value="Winged helix-like DNA-binding domain superfamily/Winged helix DNA-binding domain"/>
    <property type="match status" value="1"/>
</dbReference>
<accession>B1Z5U7</accession>
<dbReference type="Proteomes" id="UP000001680">
    <property type="component" value="Chromosome 3"/>
</dbReference>
<dbReference type="PROSITE" id="PS50931">
    <property type="entry name" value="HTH_LYSR"/>
    <property type="match status" value="1"/>
</dbReference>
<dbReference type="GO" id="GO:0003677">
    <property type="term" value="F:DNA binding"/>
    <property type="evidence" value="ECO:0007669"/>
    <property type="project" value="UniProtKB-KW"/>
</dbReference>
<organism evidence="6 7">
    <name type="scientific">Burkholderia ambifaria (strain MC40-6)</name>
    <dbReference type="NCBI Taxonomy" id="398577"/>
    <lineage>
        <taxon>Bacteria</taxon>
        <taxon>Pseudomonadati</taxon>
        <taxon>Pseudomonadota</taxon>
        <taxon>Betaproteobacteria</taxon>
        <taxon>Burkholderiales</taxon>
        <taxon>Burkholderiaceae</taxon>
        <taxon>Burkholderia</taxon>
        <taxon>Burkholderia cepacia complex</taxon>
    </lineage>
</organism>
<dbReference type="KEGG" id="bac:BamMC406_5700"/>
<gene>
    <name evidence="6" type="ordered locus">BamMC406_5700</name>
</gene>
<dbReference type="Pfam" id="PF00126">
    <property type="entry name" value="HTH_1"/>
    <property type="match status" value="1"/>
</dbReference>
<dbReference type="InterPro" id="IPR036388">
    <property type="entry name" value="WH-like_DNA-bd_sf"/>
</dbReference>
<evidence type="ECO:0000313" key="7">
    <source>
        <dbReference type="Proteomes" id="UP000001680"/>
    </source>
</evidence>
<dbReference type="InterPro" id="IPR000847">
    <property type="entry name" value="LysR_HTH_N"/>
</dbReference>
<reference evidence="7" key="1">
    <citation type="submission" date="2008-04" db="EMBL/GenBank/DDBJ databases">
        <title>Complete sequence of chromosome 3 of Burkholderia ambifaria MC40-6.</title>
        <authorList>
            <person name="Copeland A."/>
            <person name="Lucas S."/>
            <person name="Lapidus A."/>
            <person name="Glavina del Rio T."/>
            <person name="Dalin E."/>
            <person name="Tice H."/>
            <person name="Pitluck S."/>
            <person name="Chain P."/>
            <person name="Malfatti S."/>
            <person name="Shin M."/>
            <person name="Vergez L."/>
            <person name="Lang D."/>
            <person name="Schmutz J."/>
            <person name="Larimer F."/>
            <person name="Land M."/>
            <person name="Hauser L."/>
            <person name="Kyrpides N."/>
            <person name="Lykidis A."/>
            <person name="Ramette A."/>
            <person name="Konstantinidis K."/>
            <person name="Tiedje J."/>
            <person name="Richardson P."/>
        </authorList>
    </citation>
    <scope>NUCLEOTIDE SEQUENCE [LARGE SCALE GENOMIC DNA]</scope>
    <source>
        <strain evidence="7">MC40-6</strain>
    </source>
</reference>
<evidence type="ECO:0000256" key="3">
    <source>
        <dbReference type="ARBA" id="ARBA00023125"/>
    </source>
</evidence>
<evidence type="ECO:0000256" key="2">
    <source>
        <dbReference type="ARBA" id="ARBA00023015"/>
    </source>
</evidence>
<name>B1Z5U7_BURA4</name>
<dbReference type="HOGENOM" id="CLU_039613_20_10_4"/>
<protein>
    <submittedName>
        <fullName evidence="6">Transcriptional regulator, LysR family</fullName>
    </submittedName>
</protein>
<dbReference type="PANTHER" id="PTHR30346">
    <property type="entry name" value="TRANSCRIPTIONAL DUAL REGULATOR HCAR-RELATED"/>
    <property type="match status" value="1"/>
</dbReference>
<keyword evidence="4" id="KW-0804">Transcription</keyword>
<dbReference type="GO" id="GO:0032993">
    <property type="term" value="C:protein-DNA complex"/>
    <property type="evidence" value="ECO:0007669"/>
    <property type="project" value="TreeGrafter"/>
</dbReference>